<reference evidence="2 3" key="1">
    <citation type="submission" date="2013-07" db="EMBL/GenBank/DDBJ databases">
        <title>Comparative Genomic and Metabolomic Analysis of Twelve Strains of Pseudoalteromonas luteoviolacea.</title>
        <authorList>
            <person name="Vynne N.G."/>
            <person name="Mansson M."/>
            <person name="Gram L."/>
        </authorList>
    </citation>
    <scope>NUCLEOTIDE SEQUENCE [LARGE SCALE GENOMIC DNA]</scope>
    <source>
        <strain evidence="2 3">DSM 6061</strain>
    </source>
</reference>
<evidence type="ECO:0000313" key="2">
    <source>
        <dbReference type="EMBL" id="KZN37606.1"/>
    </source>
</evidence>
<dbReference type="RefSeq" id="WP_063365372.1">
    <property type="nucleotide sequence ID" value="NZ_AQHB01000028.1"/>
</dbReference>
<dbReference type="PATRIC" id="fig|1365250.3.peg.2623"/>
<keyword evidence="1" id="KW-1133">Transmembrane helix</keyword>
<comment type="caution">
    <text evidence="2">The sequence shown here is derived from an EMBL/GenBank/DDBJ whole genome shotgun (WGS) entry which is preliminary data.</text>
</comment>
<keyword evidence="3" id="KW-1185">Reference proteome</keyword>
<dbReference type="EMBL" id="AUYB01000103">
    <property type="protein sequence ID" value="KZN37606.1"/>
    <property type="molecule type" value="Genomic_DNA"/>
</dbReference>
<protein>
    <submittedName>
        <fullName evidence="2">Uncharacterized protein</fullName>
    </submittedName>
</protein>
<accession>A0A166WL07</accession>
<evidence type="ECO:0000256" key="1">
    <source>
        <dbReference type="SAM" id="Phobius"/>
    </source>
</evidence>
<evidence type="ECO:0000313" key="3">
    <source>
        <dbReference type="Proteomes" id="UP000076643"/>
    </source>
</evidence>
<keyword evidence="1" id="KW-0812">Transmembrane</keyword>
<gene>
    <name evidence="2" type="ORF">N475_02005</name>
</gene>
<sequence length="63" mass="6877">MVFDAIQVNLILFSFCMFVSCLIMAFSESNQEGADRLKVSIEYGIFSSAGLILAIVLAYGYVG</sequence>
<feature type="transmembrane region" description="Helical" evidence="1">
    <location>
        <begin position="6"/>
        <end position="27"/>
    </location>
</feature>
<proteinExistence type="predicted"/>
<dbReference type="Proteomes" id="UP000076643">
    <property type="component" value="Unassembled WGS sequence"/>
</dbReference>
<dbReference type="AlphaFoldDB" id="A0A166WL07"/>
<name>A0A166WL07_9GAMM</name>
<keyword evidence="1" id="KW-0472">Membrane</keyword>
<organism evidence="2 3">
    <name type="scientific">Pseudoalteromonas luteoviolacea DSM 6061</name>
    <dbReference type="NCBI Taxonomy" id="1365250"/>
    <lineage>
        <taxon>Bacteria</taxon>
        <taxon>Pseudomonadati</taxon>
        <taxon>Pseudomonadota</taxon>
        <taxon>Gammaproteobacteria</taxon>
        <taxon>Alteromonadales</taxon>
        <taxon>Pseudoalteromonadaceae</taxon>
        <taxon>Pseudoalteromonas</taxon>
    </lineage>
</organism>
<feature type="transmembrane region" description="Helical" evidence="1">
    <location>
        <begin position="39"/>
        <end position="62"/>
    </location>
</feature>